<dbReference type="EMBL" id="QXFW01001782">
    <property type="protein sequence ID" value="KAE8985887.1"/>
    <property type="molecule type" value="Genomic_DNA"/>
</dbReference>
<protein>
    <recommendedName>
        <fullName evidence="10">RxLR effector protein</fullName>
    </recommendedName>
</protein>
<evidence type="ECO:0000313" key="7">
    <source>
        <dbReference type="Proteomes" id="UP000476176"/>
    </source>
</evidence>
<dbReference type="Proteomes" id="UP000460718">
    <property type="component" value="Unassembled WGS sequence"/>
</dbReference>
<name>A0A6A3IVN4_9STRA</name>
<evidence type="ECO:0000313" key="8">
    <source>
        <dbReference type="Proteomes" id="UP000486351"/>
    </source>
</evidence>
<evidence type="ECO:0000313" key="4">
    <source>
        <dbReference type="EMBL" id="KAE9191634.1"/>
    </source>
</evidence>
<dbReference type="AlphaFoldDB" id="A0A6A3IVN4"/>
<feature type="chain" id="PRO_5036379779" description="RxLR effector protein" evidence="1">
    <location>
        <begin position="20"/>
        <end position="52"/>
    </location>
</feature>
<dbReference type="EMBL" id="QXGC01002048">
    <property type="protein sequence ID" value="KAE9191634.1"/>
    <property type="molecule type" value="Genomic_DNA"/>
</dbReference>
<gene>
    <name evidence="4" type="ORF">PF004_g21548</name>
    <name evidence="5" type="ORF">PF008_g22766</name>
    <name evidence="3" type="ORF">PF010_g22633</name>
    <name evidence="2" type="ORF">PF011_g20208</name>
</gene>
<dbReference type="EMBL" id="QXFX01002183">
    <property type="protein sequence ID" value="KAE9079762.1"/>
    <property type="molecule type" value="Genomic_DNA"/>
</dbReference>
<proteinExistence type="predicted"/>
<evidence type="ECO:0000313" key="3">
    <source>
        <dbReference type="EMBL" id="KAE9079762.1"/>
    </source>
</evidence>
<comment type="caution">
    <text evidence="2">The sequence shown here is derived from an EMBL/GenBank/DDBJ whole genome shotgun (WGS) entry which is preliminary data.</text>
</comment>
<accession>A0A6A3IVN4</accession>
<dbReference type="Proteomes" id="UP000476176">
    <property type="component" value="Unassembled WGS sequence"/>
</dbReference>
<evidence type="ECO:0000313" key="2">
    <source>
        <dbReference type="EMBL" id="KAE8985887.1"/>
    </source>
</evidence>
<evidence type="ECO:0000256" key="1">
    <source>
        <dbReference type="SAM" id="SignalP"/>
    </source>
</evidence>
<evidence type="ECO:0000313" key="5">
    <source>
        <dbReference type="EMBL" id="KAE9301390.1"/>
    </source>
</evidence>
<evidence type="ECO:0000313" key="9">
    <source>
        <dbReference type="Proteomes" id="UP000488956"/>
    </source>
</evidence>
<keyword evidence="1" id="KW-0732">Signal</keyword>
<evidence type="ECO:0000313" key="6">
    <source>
        <dbReference type="Proteomes" id="UP000460718"/>
    </source>
</evidence>
<dbReference type="EMBL" id="QXFY01002195">
    <property type="protein sequence ID" value="KAE9301390.1"/>
    <property type="molecule type" value="Genomic_DNA"/>
</dbReference>
<dbReference type="Proteomes" id="UP000488956">
    <property type="component" value="Unassembled WGS sequence"/>
</dbReference>
<reference evidence="6 7" key="1">
    <citation type="submission" date="2018-09" db="EMBL/GenBank/DDBJ databases">
        <title>Genomic investigation of the strawberry pathogen Phytophthora fragariae indicates pathogenicity is determined by transcriptional variation in three key races.</title>
        <authorList>
            <person name="Adams T.M."/>
            <person name="Armitage A.D."/>
            <person name="Sobczyk M.K."/>
            <person name="Bates H.J."/>
            <person name="Dunwell J.M."/>
            <person name="Nellist C.F."/>
            <person name="Harrison R.J."/>
        </authorList>
    </citation>
    <scope>NUCLEOTIDE SEQUENCE [LARGE SCALE GENOMIC DNA]</scope>
    <source>
        <strain evidence="4 7">BC-23</strain>
        <strain evidence="5 8">NOV-77</strain>
        <strain evidence="3 9">ONT-3</strain>
        <strain evidence="2 6">SCRP245</strain>
    </source>
</reference>
<evidence type="ECO:0008006" key="10">
    <source>
        <dbReference type="Google" id="ProtNLM"/>
    </source>
</evidence>
<sequence>MQLTHLLLLLVLLVANVNSVTSIEDQSAVSQTTSHRSLRDDVDAKRAIIKRR</sequence>
<feature type="signal peptide" evidence="1">
    <location>
        <begin position="1"/>
        <end position="19"/>
    </location>
</feature>
<dbReference type="Proteomes" id="UP000486351">
    <property type="component" value="Unassembled WGS sequence"/>
</dbReference>
<organism evidence="2 6">
    <name type="scientific">Phytophthora fragariae</name>
    <dbReference type="NCBI Taxonomy" id="53985"/>
    <lineage>
        <taxon>Eukaryota</taxon>
        <taxon>Sar</taxon>
        <taxon>Stramenopiles</taxon>
        <taxon>Oomycota</taxon>
        <taxon>Peronosporomycetes</taxon>
        <taxon>Peronosporales</taxon>
        <taxon>Peronosporaceae</taxon>
        <taxon>Phytophthora</taxon>
    </lineage>
</organism>